<name>A0ABQ7AI43_BRACR</name>
<evidence type="ECO:0000313" key="4">
    <source>
        <dbReference type="Proteomes" id="UP000266723"/>
    </source>
</evidence>
<keyword evidence="4" id="KW-1185">Reference proteome</keyword>
<dbReference type="PANTHER" id="PTHR19424:SF9">
    <property type="entry name" value="HEAT SHOCK FACTOR-BINDING PROTEIN"/>
    <property type="match status" value="1"/>
</dbReference>
<evidence type="ECO:0008006" key="5">
    <source>
        <dbReference type="Google" id="ProtNLM"/>
    </source>
</evidence>
<feature type="compositionally biased region" description="Basic and acidic residues" evidence="2">
    <location>
        <begin position="42"/>
        <end position="53"/>
    </location>
</feature>
<dbReference type="EMBL" id="QGKV02002055">
    <property type="protein sequence ID" value="KAF3497347.1"/>
    <property type="molecule type" value="Genomic_DNA"/>
</dbReference>
<evidence type="ECO:0000256" key="2">
    <source>
        <dbReference type="SAM" id="MobiDB-lite"/>
    </source>
</evidence>
<evidence type="ECO:0000313" key="3">
    <source>
        <dbReference type="EMBL" id="KAF3497347.1"/>
    </source>
</evidence>
<dbReference type="Pfam" id="PF06825">
    <property type="entry name" value="HSBP1"/>
    <property type="match status" value="1"/>
</dbReference>
<dbReference type="InterPro" id="IPR009643">
    <property type="entry name" value="HS1-bd"/>
</dbReference>
<accession>A0ABQ7AI43</accession>
<protein>
    <recommendedName>
        <fullName evidence="5">Heat shock factor binding protein</fullName>
    </recommendedName>
</protein>
<dbReference type="PANTHER" id="PTHR19424">
    <property type="entry name" value="HEAT SHOCK FACTOR BINDING PROTEIN 1"/>
    <property type="match status" value="1"/>
</dbReference>
<dbReference type="Gene3D" id="1.20.5.430">
    <property type="match status" value="1"/>
</dbReference>
<comment type="caution">
    <text evidence="3">The sequence shown here is derived from an EMBL/GenBank/DDBJ whole genome shotgun (WGS) entry which is preliminary data.</text>
</comment>
<gene>
    <name evidence="3" type="ORF">DY000_02053940</name>
</gene>
<reference evidence="3 4" key="1">
    <citation type="journal article" date="2020" name="BMC Genomics">
        <title>Intraspecific diversification of the crop wild relative Brassica cretica Lam. using demographic model selection.</title>
        <authorList>
            <person name="Kioukis A."/>
            <person name="Michalopoulou V.A."/>
            <person name="Briers L."/>
            <person name="Pirintsos S."/>
            <person name="Studholme D.J."/>
            <person name="Pavlidis P."/>
            <person name="Sarris P.F."/>
        </authorList>
    </citation>
    <scope>NUCLEOTIDE SEQUENCE [LARGE SCALE GENOMIC DNA]</scope>
    <source>
        <strain evidence="4">cv. PFS-1207/04</strain>
    </source>
</reference>
<comment type="similarity">
    <text evidence="1">Belongs to the HSBP1 family.</text>
</comment>
<feature type="region of interest" description="Disordered" evidence="2">
    <location>
        <begin position="24"/>
        <end position="53"/>
    </location>
</feature>
<sequence length="53" mass="5599">MSDSIITKIDDMGGRINELEQSINDLRAEMGVEGTPPPPSKSGDEPKAPADST</sequence>
<proteinExistence type="inferred from homology"/>
<organism evidence="3 4">
    <name type="scientific">Brassica cretica</name>
    <name type="common">Mustard</name>
    <dbReference type="NCBI Taxonomy" id="69181"/>
    <lineage>
        <taxon>Eukaryota</taxon>
        <taxon>Viridiplantae</taxon>
        <taxon>Streptophyta</taxon>
        <taxon>Embryophyta</taxon>
        <taxon>Tracheophyta</taxon>
        <taxon>Spermatophyta</taxon>
        <taxon>Magnoliopsida</taxon>
        <taxon>eudicotyledons</taxon>
        <taxon>Gunneridae</taxon>
        <taxon>Pentapetalae</taxon>
        <taxon>rosids</taxon>
        <taxon>malvids</taxon>
        <taxon>Brassicales</taxon>
        <taxon>Brassicaceae</taxon>
        <taxon>Brassiceae</taxon>
        <taxon>Brassica</taxon>
    </lineage>
</organism>
<evidence type="ECO:0000256" key="1">
    <source>
        <dbReference type="ARBA" id="ARBA00006349"/>
    </source>
</evidence>
<dbReference type="Proteomes" id="UP000266723">
    <property type="component" value="Unassembled WGS sequence"/>
</dbReference>